<organism evidence="1 2">
    <name type="scientific">Ancylobacter aquaticus</name>
    <dbReference type="NCBI Taxonomy" id="100"/>
    <lineage>
        <taxon>Bacteria</taxon>
        <taxon>Pseudomonadati</taxon>
        <taxon>Pseudomonadota</taxon>
        <taxon>Alphaproteobacteria</taxon>
        <taxon>Hyphomicrobiales</taxon>
        <taxon>Xanthobacteraceae</taxon>
        <taxon>Ancylobacter</taxon>
    </lineage>
</organism>
<sequence length="101" mass="10956">MDHSKHVRLTPTELIPQNLEGAAVFGPHNEKIGIVSQLHGTGPDSRVVVDVDLHSMLGAGAKPVALPISNLDFMRDNDGSVHAVTSWTKEQLSEQPDHRGF</sequence>
<dbReference type="EMBL" id="SMFY01000002">
    <property type="protein sequence ID" value="TCK28998.1"/>
    <property type="molecule type" value="Genomic_DNA"/>
</dbReference>
<dbReference type="Proteomes" id="UP000295030">
    <property type="component" value="Unassembled WGS sequence"/>
</dbReference>
<comment type="caution">
    <text evidence="1">The sequence shown here is derived from an EMBL/GenBank/DDBJ whole genome shotgun (WGS) entry which is preliminary data.</text>
</comment>
<accession>A0A4R1I2I9</accession>
<dbReference type="RefSeq" id="WP_131836090.1">
    <property type="nucleotide sequence ID" value="NZ_SMFY01000002.1"/>
</dbReference>
<evidence type="ECO:0000313" key="1">
    <source>
        <dbReference type="EMBL" id="TCK28998.1"/>
    </source>
</evidence>
<dbReference type="AlphaFoldDB" id="A0A4R1I2I9"/>
<evidence type="ECO:0000313" key="2">
    <source>
        <dbReference type="Proteomes" id="UP000295030"/>
    </source>
</evidence>
<dbReference type="OrthoDB" id="7876889at2"/>
<dbReference type="Gene3D" id="2.30.30.240">
    <property type="entry name" value="PRC-barrel domain"/>
    <property type="match status" value="1"/>
</dbReference>
<dbReference type="SUPFAM" id="SSF50346">
    <property type="entry name" value="PRC-barrel domain"/>
    <property type="match status" value="1"/>
</dbReference>
<name>A0A4R1I2I9_ANCAQ</name>
<reference evidence="1 2" key="1">
    <citation type="submission" date="2019-03" db="EMBL/GenBank/DDBJ databases">
        <title>Genomic Encyclopedia of Type Strains, Phase IV (KMG-IV): sequencing the most valuable type-strain genomes for metagenomic binning, comparative biology and taxonomic classification.</title>
        <authorList>
            <person name="Goeker M."/>
        </authorList>
    </citation>
    <scope>NUCLEOTIDE SEQUENCE [LARGE SCALE GENOMIC DNA]</scope>
    <source>
        <strain evidence="1 2">DSM 101</strain>
    </source>
</reference>
<evidence type="ECO:0008006" key="3">
    <source>
        <dbReference type="Google" id="ProtNLM"/>
    </source>
</evidence>
<protein>
    <recommendedName>
        <fullName evidence="3">PRC-barrel domain containing protein</fullName>
    </recommendedName>
</protein>
<proteinExistence type="predicted"/>
<dbReference type="InterPro" id="IPR011033">
    <property type="entry name" value="PRC_barrel-like_sf"/>
</dbReference>
<keyword evidence="2" id="KW-1185">Reference proteome</keyword>
<gene>
    <name evidence="1" type="ORF">EV667_3016</name>
</gene>